<protein>
    <submittedName>
        <fullName evidence="1">Uncharacterized protein</fullName>
    </submittedName>
</protein>
<evidence type="ECO:0000313" key="1">
    <source>
        <dbReference type="EMBL" id="SEM77742.1"/>
    </source>
</evidence>
<keyword evidence="2" id="KW-1185">Reference proteome</keyword>
<dbReference type="STRING" id="1166340.SAMN05192583_1196"/>
<dbReference type="EMBL" id="FOCF01000002">
    <property type="protein sequence ID" value="SEM77742.1"/>
    <property type="molecule type" value="Genomic_DNA"/>
</dbReference>
<gene>
    <name evidence="1" type="ORF">SAMN05192583_1196</name>
</gene>
<dbReference type="Proteomes" id="UP000199206">
    <property type="component" value="Unassembled WGS sequence"/>
</dbReference>
<accession>A0A1H8B493</accession>
<dbReference type="OrthoDB" id="7574134at2"/>
<reference evidence="2" key="1">
    <citation type="submission" date="2016-10" db="EMBL/GenBank/DDBJ databases">
        <authorList>
            <person name="Varghese N."/>
            <person name="Submissions S."/>
        </authorList>
    </citation>
    <scope>NUCLEOTIDE SEQUENCE [LARGE SCALE GENOMIC DNA]</scope>
    <source>
        <strain evidence="2">S6-262</strain>
    </source>
</reference>
<sequence>MARMVKTAEQIRDELNHAALRLPLDGEGGKIEFMLPTPADPEQGGDHNWDVAVYCPEGLDELCRRAVMQVAARYDLGDGDTT</sequence>
<proteinExistence type="predicted"/>
<organism evidence="1 2">
    <name type="scientific">Sphingomonas gellani</name>
    <dbReference type="NCBI Taxonomy" id="1166340"/>
    <lineage>
        <taxon>Bacteria</taxon>
        <taxon>Pseudomonadati</taxon>
        <taxon>Pseudomonadota</taxon>
        <taxon>Alphaproteobacteria</taxon>
        <taxon>Sphingomonadales</taxon>
        <taxon>Sphingomonadaceae</taxon>
        <taxon>Sphingomonas</taxon>
    </lineage>
</organism>
<name>A0A1H8B493_9SPHN</name>
<dbReference type="RefSeq" id="WP_093664529.1">
    <property type="nucleotide sequence ID" value="NZ_FOCF01000002.1"/>
</dbReference>
<evidence type="ECO:0000313" key="2">
    <source>
        <dbReference type="Proteomes" id="UP000199206"/>
    </source>
</evidence>
<dbReference type="AlphaFoldDB" id="A0A1H8B493"/>